<organism evidence="3">
    <name type="scientific">Onchocerca flexuosa</name>
    <dbReference type="NCBI Taxonomy" id="387005"/>
    <lineage>
        <taxon>Eukaryota</taxon>
        <taxon>Metazoa</taxon>
        <taxon>Ecdysozoa</taxon>
        <taxon>Nematoda</taxon>
        <taxon>Chromadorea</taxon>
        <taxon>Rhabditida</taxon>
        <taxon>Spirurina</taxon>
        <taxon>Spiruromorpha</taxon>
        <taxon>Filarioidea</taxon>
        <taxon>Onchocercidae</taxon>
        <taxon>Onchocerca</taxon>
    </lineage>
</organism>
<dbReference type="STRING" id="387005.A0A183HNN1"/>
<evidence type="ECO:0000313" key="2">
    <source>
        <dbReference type="Proteomes" id="UP000267606"/>
    </source>
</evidence>
<sequence>MFAIRARRKLATEKDFLEAVNKVVKGYAKFSATPPQRSNSVAQRFVAFWNFVAQHSNSLFQIGATELGRELLSQEGELDIFSGINNRK</sequence>
<dbReference type="Proteomes" id="UP000267606">
    <property type="component" value="Unassembled WGS sequence"/>
</dbReference>
<reference evidence="1 2" key="2">
    <citation type="submission" date="2018-11" db="EMBL/GenBank/DDBJ databases">
        <authorList>
            <consortium name="Pathogen Informatics"/>
        </authorList>
    </citation>
    <scope>NUCLEOTIDE SEQUENCE [LARGE SCALE GENOMIC DNA]</scope>
</reference>
<reference evidence="3" key="1">
    <citation type="submission" date="2016-06" db="UniProtKB">
        <authorList>
            <consortium name="WormBaseParasite"/>
        </authorList>
    </citation>
    <scope>IDENTIFICATION</scope>
</reference>
<dbReference type="AlphaFoldDB" id="A0A183HNN1"/>
<gene>
    <name evidence="1" type="ORF">OFLC_LOCUS9094</name>
</gene>
<dbReference type="WBParaSite" id="OFLC_0000909201-mRNA-1">
    <property type="protein sequence ID" value="OFLC_0000909201-mRNA-1"/>
    <property type="gene ID" value="OFLC_0000909201"/>
</dbReference>
<keyword evidence="2" id="KW-1185">Reference proteome</keyword>
<proteinExistence type="predicted"/>
<accession>A0A183HNN1</accession>
<dbReference type="EMBL" id="UZAJ01010807">
    <property type="protein sequence ID" value="VDO58690.1"/>
    <property type="molecule type" value="Genomic_DNA"/>
</dbReference>
<name>A0A183HNN1_9BILA</name>
<evidence type="ECO:0000313" key="1">
    <source>
        <dbReference type="EMBL" id="VDO58690.1"/>
    </source>
</evidence>
<evidence type="ECO:0000313" key="3">
    <source>
        <dbReference type="WBParaSite" id="OFLC_0000909201-mRNA-1"/>
    </source>
</evidence>
<protein>
    <submittedName>
        <fullName evidence="3">TetR_C_7 domain-containing protein</fullName>
    </submittedName>
</protein>